<dbReference type="InterPro" id="IPR027483">
    <property type="entry name" value="PInositol-4-P-4/5-kinase_C_sf"/>
</dbReference>
<keyword evidence="1" id="KW-0547">Nucleotide-binding</keyword>
<dbReference type="InterPro" id="IPR002498">
    <property type="entry name" value="PInositol-4-P-4/5-kinase_core"/>
</dbReference>
<name>A0A836I8M1_9TRYP</name>
<dbReference type="GO" id="GO:0046854">
    <property type="term" value="P:phosphatidylinositol phosphate biosynthetic process"/>
    <property type="evidence" value="ECO:0007669"/>
    <property type="project" value="TreeGrafter"/>
</dbReference>
<dbReference type="AlphaFoldDB" id="A0A836I8M1"/>
<dbReference type="GO" id="GO:0016308">
    <property type="term" value="F:1-phosphatidylinositol-4-phosphate 5-kinase activity"/>
    <property type="evidence" value="ECO:0007669"/>
    <property type="project" value="TreeGrafter"/>
</dbReference>
<feature type="compositionally biased region" description="Polar residues" evidence="2">
    <location>
        <begin position="263"/>
        <end position="272"/>
    </location>
</feature>
<dbReference type="PANTHER" id="PTHR23086">
    <property type="entry name" value="PHOSPHATIDYLINOSITOL-4-PHOSPHATE 5-KINASE"/>
    <property type="match status" value="1"/>
</dbReference>
<feature type="compositionally biased region" description="Polar residues" evidence="2">
    <location>
        <begin position="603"/>
        <end position="613"/>
    </location>
</feature>
<feature type="compositionally biased region" description="Polar residues" evidence="2">
    <location>
        <begin position="1"/>
        <end position="10"/>
    </location>
</feature>
<dbReference type="Gene3D" id="3.30.800.10">
    <property type="entry name" value="Phosphatidylinositol Phosphate Kinase II Beta"/>
    <property type="match status" value="1"/>
</dbReference>
<accession>A0A836I8M1</accession>
<evidence type="ECO:0000256" key="1">
    <source>
        <dbReference type="PROSITE-ProRule" id="PRU00781"/>
    </source>
</evidence>
<evidence type="ECO:0000259" key="3">
    <source>
        <dbReference type="PROSITE" id="PS51455"/>
    </source>
</evidence>
<keyword evidence="1" id="KW-0418">Kinase</keyword>
<evidence type="ECO:0000313" key="5">
    <source>
        <dbReference type="Proteomes" id="UP000674318"/>
    </source>
</evidence>
<dbReference type="InterPro" id="IPR027484">
    <property type="entry name" value="PInositol-4-P-5-kinase_N"/>
</dbReference>
<feature type="region of interest" description="Disordered" evidence="2">
    <location>
        <begin position="687"/>
        <end position="713"/>
    </location>
</feature>
<feature type="region of interest" description="Disordered" evidence="2">
    <location>
        <begin position="392"/>
        <end position="448"/>
    </location>
</feature>
<protein>
    <recommendedName>
        <fullName evidence="3">PIPK domain-containing protein</fullName>
    </recommendedName>
</protein>
<dbReference type="PANTHER" id="PTHR23086:SF8">
    <property type="entry name" value="PHOSPHATIDYLINOSITOL 5-PHOSPHATE 4-KINASE, ISOFORM A"/>
    <property type="match status" value="1"/>
</dbReference>
<dbReference type="OrthoDB" id="20783at2759"/>
<dbReference type="SMART" id="SM00330">
    <property type="entry name" value="PIPKc"/>
    <property type="match status" value="1"/>
</dbReference>
<feature type="region of interest" description="Disordered" evidence="2">
    <location>
        <begin position="152"/>
        <end position="177"/>
    </location>
</feature>
<dbReference type="CDD" id="cd00139">
    <property type="entry name" value="PIPKc"/>
    <property type="match status" value="1"/>
</dbReference>
<keyword evidence="5" id="KW-1185">Reference proteome</keyword>
<dbReference type="Gene3D" id="3.30.810.10">
    <property type="entry name" value="2-Layer Sandwich"/>
    <property type="match status" value="1"/>
</dbReference>
<feature type="region of interest" description="Disordered" evidence="2">
    <location>
        <begin position="259"/>
        <end position="281"/>
    </location>
</feature>
<dbReference type="InterPro" id="IPR023610">
    <property type="entry name" value="PInositol-4/5-P-5/4-kinase"/>
</dbReference>
<dbReference type="GO" id="GO:0005886">
    <property type="term" value="C:plasma membrane"/>
    <property type="evidence" value="ECO:0007669"/>
    <property type="project" value="TreeGrafter"/>
</dbReference>
<dbReference type="Pfam" id="PF01504">
    <property type="entry name" value="PIP5K"/>
    <property type="match status" value="1"/>
</dbReference>
<dbReference type="GeneID" id="94287180"/>
<keyword evidence="1" id="KW-0067">ATP-binding</keyword>
<dbReference type="RefSeq" id="XP_067753260.1">
    <property type="nucleotide sequence ID" value="XM_067897103.1"/>
</dbReference>
<sequence length="1077" mass="117115">MDRSAGNSAASRCDDMAPPSAPLSLRGDETEQELQMRLLRHENELLRQQLLKLREQERQLLISADCGTVCPAPRSASFVSDVPKVVPQESAVTPDQLTPQQMFCETADGEAAALRTRFLRRKEERQLHVTAVRSQLRYDDPLHRECVEQQQRFKGEQGDANDTATPALPASPPARAPPVQLTEEAAVKLSNVHTVHDETVQRKAFQRSSPQASAVPISLDAPAALDTHTFDDMTAEAILQRYQDRKSQRQLRLEKMLGPGYSAASSRTSDPISGTGGSLTAPQGVMPCSAATGQGNAGVARVTDDNSGTNPHRCYNRAGENAAGTKASTTSPSARPTRNPNQIGRAVSDAVKNNSWYLCKVLEAALLDTIQARPTSETPVPALSAFSVGHHPVDSPSTATSFADSLSSFSPSPDRASQLQAPRSNDRTAGDASSAATPTRGTAPVTLPLDSTVGFPTSVTAPQLLYHKGVNDKALKRAIEESLLLPFRCVQDAPRRLTSSQAAEESLPAFEAENRDAELCRCFAEGYGRKAYAGSGTRREDDVGGSVAAWNDDEAHPENEADMLGAKDENLDPFARLLLARISADLPVKAAKADKRRKPLEQHGSSNDGLTHVTSPVLGASLVPSPTNSKAAVSFVAAAGGDRRVHAPKKHFSRLDEVQVEMHAPVIFSQIRGFLRMDVDRLRGAFAQKPSVSPSSPSPLPPSVSGSGERTSSQLDCALETQQRRLCVGLVSGSDEATVWRISVSPGKSGTTLLYFSDFVMKTVRPSEMEFLLRKFLPAYVRYCERNPHTLLPRFYALATLRWWKAGVVQHFVLMQNVFSTPYYIHRIYDVKGSTVNRTALQPGKSPPRTAFGAFLLKDNDLPSKLIVCGSYQRAIVLAQFRSDVDFLRQLNVVDYSCMIGVRSRLFSRKEGPSKTLLLLRKQSDVGHVDPLFGNQERGGDVPAQGHKGHTGSKLLYVTAETATADGQCTGAGAIEQILPPFSIDGKQRRSEDDVYVCIHGCDGGLLSLPIYTPGDDTTAREDVYYLGIIDVLQTYNSAKKFESFAKGLINDRSAISVIAPDKYAERLYKVLERITT</sequence>
<comment type="caution">
    <text evidence="4">The sequence shown here is derived from an EMBL/GenBank/DDBJ whole genome shotgun (WGS) entry which is preliminary data.</text>
</comment>
<feature type="compositionally biased region" description="Polar residues" evidence="2">
    <location>
        <begin position="326"/>
        <end position="342"/>
    </location>
</feature>
<feature type="region of interest" description="Disordered" evidence="2">
    <location>
        <begin position="593"/>
        <end position="613"/>
    </location>
</feature>
<dbReference type="Proteomes" id="UP000674318">
    <property type="component" value="Chromosome 35"/>
</dbReference>
<feature type="domain" description="PIPK" evidence="3">
    <location>
        <begin position="635"/>
        <end position="1076"/>
    </location>
</feature>
<evidence type="ECO:0000313" key="4">
    <source>
        <dbReference type="EMBL" id="KAG5492476.1"/>
    </source>
</evidence>
<feature type="region of interest" description="Disordered" evidence="2">
    <location>
        <begin position="316"/>
        <end position="342"/>
    </location>
</feature>
<gene>
    <name evidence="4" type="ORF">JKF63_01054</name>
</gene>
<dbReference type="SUPFAM" id="SSF56104">
    <property type="entry name" value="SAICAR synthase-like"/>
    <property type="match status" value="1"/>
</dbReference>
<reference evidence="4 5" key="1">
    <citation type="submission" date="2021-02" db="EMBL/GenBank/DDBJ databases">
        <title>Porcisia hertigi Genome sequencing and assembly.</title>
        <authorList>
            <person name="Almutairi H."/>
            <person name="Gatherer D."/>
        </authorList>
    </citation>
    <scope>NUCLEOTIDE SEQUENCE [LARGE SCALE GENOMIC DNA]</scope>
    <source>
        <strain evidence="4 5">C119</strain>
    </source>
</reference>
<feature type="region of interest" description="Disordered" evidence="2">
    <location>
        <begin position="1"/>
        <end position="29"/>
    </location>
</feature>
<evidence type="ECO:0000256" key="2">
    <source>
        <dbReference type="SAM" id="MobiDB-lite"/>
    </source>
</evidence>
<feature type="compositionally biased region" description="Low complexity" evidence="2">
    <location>
        <begin position="397"/>
        <end position="414"/>
    </location>
</feature>
<dbReference type="GO" id="GO:0005524">
    <property type="term" value="F:ATP binding"/>
    <property type="evidence" value="ECO:0007669"/>
    <property type="project" value="UniProtKB-UniRule"/>
</dbReference>
<proteinExistence type="predicted"/>
<dbReference type="PROSITE" id="PS51455">
    <property type="entry name" value="PIPK"/>
    <property type="match status" value="1"/>
</dbReference>
<dbReference type="EMBL" id="JAFJZO010000035">
    <property type="protein sequence ID" value="KAG5492476.1"/>
    <property type="molecule type" value="Genomic_DNA"/>
</dbReference>
<organism evidence="4 5">
    <name type="scientific">Porcisia hertigi</name>
    <dbReference type="NCBI Taxonomy" id="2761500"/>
    <lineage>
        <taxon>Eukaryota</taxon>
        <taxon>Discoba</taxon>
        <taxon>Euglenozoa</taxon>
        <taxon>Kinetoplastea</taxon>
        <taxon>Metakinetoplastina</taxon>
        <taxon>Trypanosomatida</taxon>
        <taxon>Trypanosomatidae</taxon>
        <taxon>Leishmaniinae</taxon>
        <taxon>Porcisia</taxon>
    </lineage>
</organism>
<keyword evidence="1" id="KW-0808">Transferase</keyword>
<dbReference type="KEGG" id="phet:94287180"/>